<evidence type="ECO:0000256" key="2">
    <source>
        <dbReference type="ARBA" id="ARBA00023315"/>
    </source>
</evidence>
<dbReference type="InterPro" id="IPR000182">
    <property type="entry name" value="GNAT_dom"/>
</dbReference>
<protein>
    <submittedName>
        <fullName evidence="4">GNAT family N-acetyltransferase</fullName>
    </submittedName>
</protein>
<dbReference type="PANTHER" id="PTHR43877">
    <property type="entry name" value="AMINOALKYLPHOSPHONATE N-ACETYLTRANSFERASE-RELATED-RELATED"/>
    <property type="match status" value="1"/>
</dbReference>
<dbReference type="PROSITE" id="PS51186">
    <property type="entry name" value="GNAT"/>
    <property type="match status" value="1"/>
</dbReference>
<comment type="caution">
    <text evidence="4">The sequence shown here is derived from an EMBL/GenBank/DDBJ whole genome shotgun (WGS) entry which is preliminary data.</text>
</comment>
<dbReference type="RefSeq" id="WP_185253090.1">
    <property type="nucleotide sequence ID" value="NZ_JACKXE010000001.1"/>
</dbReference>
<sequence>MTRTELHPFAEEHLAAAGRLLAQRHRHHRAAEPLLPEDFEDPAAATAALADELGAAEASGAVATRGGDVVGYLLGAAKPSPTWGPNVWVESAGHAVDTDLPDHERTDLARELYAEAATRWVDEGRTAHYALLPAHDTALASAWFRLAFGHQHTHAVQSPPADVPPPRDGLVVRRPTRDDIPALATLENVLPRHQGLAPCFSSGPLGSYEESVAEWTEDFDDPTFTTFVVEHEGRVVGSAVGCPLEKSSSHTGPARPEHAAFLGFAAVLPEARGLGAGRAVGDAVGAWAHGAGYTSLVTDWRETNLLSSRAWRRLGYRDTFTRVHRLVGH</sequence>
<dbReference type="Gene3D" id="3.40.630.30">
    <property type="match status" value="2"/>
</dbReference>
<dbReference type="Proteomes" id="UP000523955">
    <property type="component" value="Unassembled WGS sequence"/>
</dbReference>
<dbReference type="GO" id="GO:0016747">
    <property type="term" value="F:acyltransferase activity, transferring groups other than amino-acyl groups"/>
    <property type="evidence" value="ECO:0007669"/>
    <property type="project" value="InterPro"/>
</dbReference>
<keyword evidence="1 4" id="KW-0808">Transferase</keyword>
<accession>A0A7X0RIM2</accession>
<dbReference type="InterPro" id="IPR050832">
    <property type="entry name" value="Bact_Acetyltransf"/>
</dbReference>
<evidence type="ECO:0000313" key="4">
    <source>
        <dbReference type="EMBL" id="MBB6627995.1"/>
    </source>
</evidence>
<dbReference type="CDD" id="cd04301">
    <property type="entry name" value="NAT_SF"/>
    <property type="match status" value="1"/>
</dbReference>
<dbReference type="InterPro" id="IPR016181">
    <property type="entry name" value="Acyl_CoA_acyltransferase"/>
</dbReference>
<evidence type="ECO:0000313" key="5">
    <source>
        <dbReference type="Proteomes" id="UP000523955"/>
    </source>
</evidence>
<reference evidence="4 5" key="1">
    <citation type="submission" date="2020-08" db="EMBL/GenBank/DDBJ databases">
        <authorList>
            <person name="Seo M.-J."/>
        </authorList>
    </citation>
    <scope>NUCLEOTIDE SEQUENCE [LARGE SCALE GENOMIC DNA]</scope>
    <source>
        <strain evidence="4 5">KIGAM211</strain>
    </source>
</reference>
<evidence type="ECO:0000256" key="1">
    <source>
        <dbReference type="ARBA" id="ARBA00022679"/>
    </source>
</evidence>
<dbReference type="Pfam" id="PF00583">
    <property type="entry name" value="Acetyltransf_1"/>
    <property type="match status" value="1"/>
</dbReference>
<dbReference type="EMBL" id="JACKXE010000001">
    <property type="protein sequence ID" value="MBB6627995.1"/>
    <property type="molecule type" value="Genomic_DNA"/>
</dbReference>
<evidence type="ECO:0000259" key="3">
    <source>
        <dbReference type="PROSITE" id="PS51186"/>
    </source>
</evidence>
<dbReference type="AlphaFoldDB" id="A0A7X0RIM2"/>
<keyword evidence="5" id="KW-1185">Reference proteome</keyword>
<keyword evidence="2" id="KW-0012">Acyltransferase</keyword>
<proteinExistence type="predicted"/>
<organism evidence="4 5">
    <name type="scientific">Nocardioides luti</name>
    <dbReference type="NCBI Taxonomy" id="2761101"/>
    <lineage>
        <taxon>Bacteria</taxon>
        <taxon>Bacillati</taxon>
        <taxon>Actinomycetota</taxon>
        <taxon>Actinomycetes</taxon>
        <taxon>Propionibacteriales</taxon>
        <taxon>Nocardioidaceae</taxon>
        <taxon>Nocardioides</taxon>
    </lineage>
</organism>
<dbReference type="SUPFAM" id="SSF55729">
    <property type="entry name" value="Acyl-CoA N-acyltransferases (Nat)"/>
    <property type="match status" value="1"/>
</dbReference>
<gene>
    <name evidence="4" type="ORF">H5V45_11770</name>
</gene>
<feature type="domain" description="N-acetyltransferase" evidence="3">
    <location>
        <begin position="170"/>
        <end position="329"/>
    </location>
</feature>
<name>A0A7X0RIM2_9ACTN</name>